<sequence length="149" mass="16275">MGLTVLTVPMAVPALPVLQGPLVLTALQDLRVSAVSLVHRVETVLTASRATVVWMALLGPSALRVLKVFQEPTALLGLPDLQDLLDLLDLQGHRVFQEPTVQLGLLDLKVLQELVVPLAILDLSDLRGHRVFQEPMLQALIQLGKMERS</sequence>
<evidence type="ECO:0000313" key="1">
    <source>
        <dbReference type="EMBL" id="CAE0779443.1"/>
    </source>
</evidence>
<organism evidence="1">
    <name type="scientific">Chrysotila carterae</name>
    <name type="common">Marine alga</name>
    <name type="synonym">Syracosphaera carterae</name>
    <dbReference type="NCBI Taxonomy" id="13221"/>
    <lineage>
        <taxon>Eukaryota</taxon>
        <taxon>Haptista</taxon>
        <taxon>Haptophyta</taxon>
        <taxon>Prymnesiophyceae</taxon>
        <taxon>Isochrysidales</taxon>
        <taxon>Isochrysidaceae</taxon>
        <taxon>Chrysotila</taxon>
    </lineage>
</organism>
<dbReference type="EMBL" id="HBIZ01050170">
    <property type="protein sequence ID" value="CAE0779446.1"/>
    <property type="molecule type" value="Transcribed_RNA"/>
</dbReference>
<protein>
    <submittedName>
        <fullName evidence="1">Uncharacterized protein</fullName>
    </submittedName>
</protein>
<proteinExistence type="predicted"/>
<dbReference type="EMBL" id="HBIZ01050167">
    <property type="protein sequence ID" value="CAE0779443.1"/>
    <property type="molecule type" value="Transcribed_RNA"/>
</dbReference>
<evidence type="ECO:0000313" key="2">
    <source>
        <dbReference type="EMBL" id="CAE0779446.1"/>
    </source>
</evidence>
<gene>
    <name evidence="1" type="ORF">PCAR00345_LOCUS32082</name>
    <name evidence="2" type="ORF">PCAR00345_LOCUS32085</name>
</gene>
<name>A0A6T0BZC2_CHRCT</name>
<dbReference type="AlphaFoldDB" id="A0A6T0BZC2"/>
<accession>A0A6T0BZC2</accession>
<reference evidence="1" key="1">
    <citation type="submission" date="2021-01" db="EMBL/GenBank/DDBJ databases">
        <authorList>
            <person name="Corre E."/>
            <person name="Pelletier E."/>
            <person name="Niang G."/>
            <person name="Scheremetjew M."/>
            <person name="Finn R."/>
            <person name="Kale V."/>
            <person name="Holt S."/>
            <person name="Cochrane G."/>
            <person name="Meng A."/>
            <person name="Brown T."/>
            <person name="Cohen L."/>
        </authorList>
    </citation>
    <scope>NUCLEOTIDE SEQUENCE</scope>
    <source>
        <strain evidence="1">CCMP645</strain>
    </source>
</reference>